<comment type="similarity">
    <text evidence="1">Belongs to the AfsR/DnrI/RedD regulatory family.</text>
</comment>
<feature type="domain" description="OmpR/PhoB-type" evidence="4">
    <location>
        <begin position="13"/>
        <end position="81"/>
    </location>
</feature>
<protein>
    <recommendedName>
        <fullName evidence="8">SARP family transcriptional regulator</fullName>
    </recommendedName>
</protein>
<dbReference type="SMART" id="SM01043">
    <property type="entry name" value="BTAD"/>
    <property type="match status" value="1"/>
</dbReference>
<dbReference type="PANTHER" id="PTHR47691:SF3">
    <property type="entry name" value="HTH-TYPE TRANSCRIPTIONAL REGULATOR RV0890C-RELATED"/>
    <property type="match status" value="1"/>
</dbReference>
<dbReference type="SUPFAM" id="SSF48452">
    <property type="entry name" value="TPR-like"/>
    <property type="match status" value="1"/>
</dbReference>
<comment type="caution">
    <text evidence="6">The sequence shown here is derived from an EMBL/GenBank/DDBJ whole genome shotgun (WGS) entry which is preliminary data.</text>
</comment>
<dbReference type="GO" id="GO:0006355">
    <property type="term" value="P:regulation of DNA-templated transcription"/>
    <property type="evidence" value="ECO:0007669"/>
    <property type="project" value="InterPro"/>
</dbReference>
<dbReference type="AlphaFoldDB" id="A0A4Y3K6Z0"/>
<dbReference type="Gene3D" id="3.40.50.300">
    <property type="entry name" value="P-loop containing nucleotide triphosphate hydrolases"/>
    <property type="match status" value="1"/>
</dbReference>
<dbReference type="Gene3D" id="1.25.40.10">
    <property type="entry name" value="Tetratricopeptide repeat domain"/>
    <property type="match status" value="1"/>
</dbReference>
<dbReference type="SUPFAM" id="SSF52540">
    <property type="entry name" value="P-loop containing nucleoside triphosphate hydrolases"/>
    <property type="match status" value="1"/>
</dbReference>
<evidence type="ECO:0000259" key="5">
    <source>
        <dbReference type="SMART" id="SM01043"/>
    </source>
</evidence>
<dbReference type="InterPro" id="IPR049945">
    <property type="entry name" value="AAA_22"/>
</dbReference>
<dbReference type="InterPro" id="IPR027417">
    <property type="entry name" value="P-loop_NTPase"/>
</dbReference>
<dbReference type="Pfam" id="PF03704">
    <property type="entry name" value="BTAD"/>
    <property type="match status" value="1"/>
</dbReference>
<evidence type="ECO:0000313" key="6">
    <source>
        <dbReference type="EMBL" id="GEA79697.1"/>
    </source>
</evidence>
<proteinExistence type="inferred from homology"/>
<evidence type="ECO:0008006" key="8">
    <source>
        <dbReference type="Google" id="ProtNLM"/>
    </source>
</evidence>
<dbReference type="Pfam" id="PF13401">
    <property type="entry name" value="AAA_22"/>
    <property type="match status" value="1"/>
</dbReference>
<evidence type="ECO:0000256" key="1">
    <source>
        <dbReference type="ARBA" id="ARBA00005820"/>
    </source>
</evidence>
<dbReference type="RefSeq" id="WP_244937596.1">
    <property type="nucleotide sequence ID" value="NZ_BJLP01000001.1"/>
</dbReference>
<keyword evidence="7" id="KW-1185">Reference proteome</keyword>
<name>A0A4Y3K6Z0_CELUD</name>
<feature type="domain" description="Bacterial transcriptional activator" evidence="5">
    <location>
        <begin position="88"/>
        <end position="220"/>
    </location>
</feature>
<evidence type="ECO:0000259" key="4">
    <source>
        <dbReference type="SMART" id="SM00862"/>
    </source>
</evidence>
<organism evidence="6 7">
    <name type="scientific">Cellulomonas uda</name>
    <dbReference type="NCBI Taxonomy" id="1714"/>
    <lineage>
        <taxon>Bacteria</taxon>
        <taxon>Bacillati</taxon>
        <taxon>Actinomycetota</taxon>
        <taxon>Actinomycetes</taxon>
        <taxon>Micrococcales</taxon>
        <taxon>Cellulomonadaceae</taxon>
        <taxon>Cellulomonas</taxon>
    </lineage>
</organism>
<accession>A0A4Y3K6Z0</accession>
<dbReference type="Proteomes" id="UP000315842">
    <property type="component" value="Unassembled WGS sequence"/>
</dbReference>
<dbReference type="InterPro" id="IPR011990">
    <property type="entry name" value="TPR-like_helical_dom_sf"/>
</dbReference>
<dbReference type="Pfam" id="PF25872">
    <property type="entry name" value="HTH_77"/>
    <property type="match status" value="1"/>
</dbReference>
<feature type="region of interest" description="Disordered" evidence="3">
    <location>
        <begin position="226"/>
        <end position="266"/>
    </location>
</feature>
<dbReference type="PANTHER" id="PTHR47691">
    <property type="entry name" value="REGULATOR-RELATED"/>
    <property type="match status" value="1"/>
</dbReference>
<evidence type="ECO:0000256" key="3">
    <source>
        <dbReference type="SAM" id="MobiDB-lite"/>
    </source>
</evidence>
<gene>
    <name evidence="6" type="ORF">CUD01_01410</name>
</gene>
<dbReference type="InterPro" id="IPR001867">
    <property type="entry name" value="OmpR/PhoB-type_DNA-bd"/>
</dbReference>
<reference evidence="6 7" key="1">
    <citation type="submission" date="2019-06" db="EMBL/GenBank/DDBJ databases">
        <title>Whole genome shotgun sequence of Cellulomonas uda NBRC 3747.</title>
        <authorList>
            <person name="Hosoyama A."/>
            <person name="Uohara A."/>
            <person name="Ohji S."/>
            <person name="Ichikawa N."/>
        </authorList>
    </citation>
    <scope>NUCLEOTIDE SEQUENCE [LARGE SCALE GENOMIC DNA]</scope>
    <source>
        <strain evidence="6 7">NBRC 3747</strain>
    </source>
</reference>
<dbReference type="InterPro" id="IPR036388">
    <property type="entry name" value="WH-like_DNA-bd_sf"/>
</dbReference>
<dbReference type="InterPro" id="IPR005158">
    <property type="entry name" value="BTAD"/>
</dbReference>
<dbReference type="InterPro" id="IPR058852">
    <property type="entry name" value="HTH_77"/>
</dbReference>
<keyword evidence="2" id="KW-0238">DNA-binding</keyword>
<evidence type="ECO:0000256" key="2">
    <source>
        <dbReference type="ARBA" id="ARBA00023125"/>
    </source>
</evidence>
<dbReference type="GO" id="GO:0016887">
    <property type="term" value="F:ATP hydrolysis activity"/>
    <property type="evidence" value="ECO:0007669"/>
    <property type="project" value="InterPro"/>
</dbReference>
<evidence type="ECO:0000313" key="7">
    <source>
        <dbReference type="Proteomes" id="UP000315842"/>
    </source>
</evidence>
<dbReference type="SMART" id="SM00862">
    <property type="entry name" value="Trans_reg_C"/>
    <property type="match status" value="1"/>
</dbReference>
<dbReference type="GO" id="GO:0003677">
    <property type="term" value="F:DNA binding"/>
    <property type="evidence" value="ECO:0007669"/>
    <property type="project" value="UniProtKB-KW"/>
</dbReference>
<sequence>MQVTTLGPLALDGRPVRGERLAAVVRELVAARGHAVSVRALVEAVWDGAPPDDETGAVQALVSRVRRLGMAVESVPGGYRVPREGLVVDADEVRALVVAARTALAADDTAAARAHATAARALLPATPQDATAVRLLADTADVAARAALRSGGPFDDDDLRLLATRTPPDEPATALLVHVLAAQGRDAEALEVVEALRRDLAERYGTDPSPVVQDAHLALLRGELGRPSATTTPAVPDAPPPGESSPDASPDASQRGPVRLPRAWRRPATPLVGREADVAAVTAALGAGPVVTVVAAGGAGKTRLAAEVARLAAERGESVHVVELAGLRSGDDVLPALLGELGGAETAPTLPDVAERRMLPRLERLRAAAHDLRGLVVLDNCEHVLADAARTVADLLTVAPPDVTVLATSRAPLGLVGERVHRLAALPDDDALALLHARAQDARPGLVWDDERALELCRRLDNLPLALELAAARLRSMPVEDLLHGLADRFALLDDALRGLPERHASLWALVDWSRELLPDDERDLLERLAVVPGAFPASLAAAVAGVDDVRRGLADLVDQSLLALEDAGSGPARYRMLETVREYGEARLAAAGARDDALAGLVTWAARECADLAPRFVGAGQLAALARCDDEAETFVAALRRAVETADDAAAVDLASTLFQWWSVRGMHAEVVTWAERLLHADDPAARRACPLLVGRPGLAPGAHLPDGDRTATVVLQSAMNAGAAASWRATALASRVLRRVLREQPDEVSDRMRALGQVVPALASSATAELDAAAHALVAHDDGYVRALGLFLRGAVRENAGEPLDSAQDARAAFALFEQLGDHWGMGMAAQGVAQWSAAEDAAQAVQWLERGVQHLELVGAAQDARSLRVLLDVQRALDGSTEALDALHETADAPRADGIDVAHALLGLAMVALAGGDRPTAVARALRAAAVVTRRRDPVAQARVVFLVSAAVVLLQATPRDSTDDDEGARVERHVVAVLRDAAADARTLADMPVVGTFALGCAELAAWRGDDEHATTLWALGRRMGATVANAALPLGQPHSLATRAAGEAGERRLDELRARPAAEVDRMVAATADRVLGLAP</sequence>
<dbReference type="GO" id="GO:0000160">
    <property type="term" value="P:phosphorelay signal transduction system"/>
    <property type="evidence" value="ECO:0007669"/>
    <property type="project" value="InterPro"/>
</dbReference>
<dbReference type="EMBL" id="BJLP01000001">
    <property type="protein sequence ID" value="GEA79697.1"/>
    <property type="molecule type" value="Genomic_DNA"/>
</dbReference>
<dbReference type="Gene3D" id="1.10.10.10">
    <property type="entry name" value="Winged helix-like DNA-binding domain superfamily/Winged helix DNA-binding domain"/>
    <property type="match status" value="1"/>
</dbReference>